<feature type="signal peptide" evidence="2">
    <location>
        <begin position="1"/>
        <end position="21"/>
    </location>
</feature>
<dbReference type="RefSeq" id="WP_141880628.1">
    <property type="nucleotide sequence ID" value="NZ_VFOM01000001.1"/>
</dbReference>
<keyword evidence="2" id="KW-0732">Signal</keyword>
<name>A0A542YKB2_9MICO</name>
<organism evidence="3 4">
    <name type="scientific">Homoserinimonas aerilata</name>
    <dbReference type="NCBI Taxonomy" id="1162970"/>
    <lineage>
        <taxon>Bacteria</taxon>
        <taxon>Bacillati</taxon>
        <taxon>Actinomycetota</taxon>
        <taxon>Actinomycetes</taxon>
        <taxon>Micrococcales</taxon>
        <taxon>Microbacteriaceae</taxon>
        <taxon>Homoserinimonas</taxon>
    </lineage>
</organism>
<comment type="caution">
    <text evidence="3">The sequence shown here is derived from an EMBL/GenBank/DDBJ whole genome shotgun (WGS) entry which is preliminary data.</text>
</comment>
<evidence type="ECO:0000313" key="3">
    <source>
        <dbReference type="EMBL" id="TQL48539.1"/>
    </source>
</evidence>
<feature type="chain" id="PRO_5021823261" evidence="2">
    <location>
        <begin position="22"/>
        <end position="195"/>
    </location>
</feature>
<proteinExistence type="predicted"/>
<dbReference type="Proteomes" id="UP000317998">
    <property type="component" value="Unassembled WGS sequence"/>
</dbReference>
<dbReference type="EMBL" id="VFOM01000001">
    <property type="protein sequence ID" value="TQL48539.1"/>
    <property type="molecule type" value="Genomic_DNA"/>
</dbReference>
<dbReference type="OrthoDB" id="5119618at2"/>
<evidence type="ECO:0000256" key="1">
    <source>
        <dbReference type="SAM" id="MobiDB-lite"/>
    </source>
</evidence>
<dbReference type="PROSITE" id="PS51257">
    <property type="entry name" value="PROKAR_LIPOPROTEIN"/>
    <property type="match status" value="1"/>
</dbReference>
<reference evidence="3 4" key="1">
    <citation type="submission" date="2019-06" db="EMBL/GenBank/DDBJ databases">
        <title>Sequencing the genomes of 1000 actinobacteria strains.</title>
        <authorList>
            <person name="Klenk H.-P."/>
        </authorList>
    </citation>
    <scope>NUCLEOTIDE SEQUENCE [LARGE SCALE GENOMIC DNA]</scope>
    <source>
        <strain evidence="3 4">DSM 26477</strain>
    </source>
</reference>
<sequence length="195" mass="20646">MKLRVARFAALALAVSLLATACSSGEETPSGDDARTVPSTTAAPAPSGEAKPSTPESPAPLTCDSLVSEATLAEFEANGFVHDETYEQTLRDDNSIEAKFFDFGGIACMWFLPNSDGWAAFGYSEISDADAAAVQEQLVADGYVRSDEGSDAVYALAPETNTLGHDDTFLFEPGAWFHSVQRAGIDEVRAIIAAR</sequence>
<evidence type="ECO:0000256" key="2">
    <source>
        <dbReference type="SAM" id="SignalP"/>
    </source>
</evidence>
<evidence type="ECO:0000313" key="4">
    <source>
        <dbReference type="Proteomes" id="UP000317998"/>
    </source>
</evidence>
<keyword evidence="4" id="KW-1185">Reference proteome</keyword>
<protein>
    <submittedName>
        <fullName evidence="3">Uncharacterized protein</fullName>
    </submittedName>
</protein>
<feature type="region of interest" description="Disordered" evidence="1">
    <location>
        <begin position="24"/>
        <end position="60"/>
    </location>
</feature>
<dbReference type="AlphaFoldDB" id="A0A542YKB2"/>
<accession>A0A542YKB2</accession>
<gene>
    <name evidence="3" type="ORF">FB562_1634</name>
</gene>